<dbReference type="SUPFAM" id="SSF54427">
    <property type="entry name" value="NTF2-like"/>
    <property type="match status" value="1"/>
</dbReference>
<protein>
    <submittedName>
        <fullName evidence="5">Nuclear transport factor 2 family protein</fullName>
    </submittedName>
</protein>
<keyword evidence="6" id="KW-1185">Reference proteome</keyword>
<dbReference type="SUPFAM" id="SSF52317">
    <property type="entry name" value="Class I glutamine amidotransferase-like"/>
    <property type="match status" value="1"/>
</dbReference>
<name>A0ABS9KZJ8_9BACT</name>
<keyword evidence="1" id="KW-0346">Stress response</keyword>
<gene>
    <name evidence="5" type="ORF">LZZ85_25780</name>
</gene>
<dbReference type="CDD" id="cd03141">
    <property type="entry name" value="GATase1_Hsp31_like"/>
    <property type="match status" value="1"/>
</dbReference>
<dbReference type="Gene3D" id="3.40.50.880">
    <property type="match status" value="1"/>
</dbReference>
<evidence type="ECO:0000256" key="3">
    <source>
        <dbReference type="ARBA" id="ARBA00038493"/>
    </source>
</evidence>
<dbReference type="Gene3D" id="3.10.450.50">
    <property type="match status" value="1"/>
</dbReference>
<dbReference type="Pfam" id="PF12893">
    <property type="entry name" value="Lumazine_bd_2"/>
    <property type="match status" value="1"/>
</dbReference>
<dbReference type="InterPro" id="IPR032710">
    <property type="entry name" value="NTF2-like_dom_sf"/>
</dbReference>
<evidence type="ECO:0000256" key="1">
    <source>
        <dbReference type="ARBA" id="ARBA00023016"/>
    </source>
</evidence>
<dbReference type="InterPro" id="IPR029062">
    <property type="entry name" value="Class_I_gatase-like"/>
</dbReference>
<dbReference type="Pfam" id="PF01965">
    <property type="entry name" value="DJ-1_PfpI"/>
    <property type="match status" value="1"/>
</dbReference>
<evidence type="ECO:0000259" key="4">
    <source>
        <dbReference type="Pfam" id="PF01965"/>
    </source>
</evidence>
<dbReference type="Proteomes" id="UP001165367">
    <property type="component" value="Unassembled WGS sequence"/>
</dbReference>
<evidence type="ECO:0000313" key="6">
    <source>
        <dbReference type="Proteomes" id="UP001165367"/>
    </source>
</evidence>
<dbReference type="InterPro" id="IPR050325">
    <property type="entry name" value="Prot/Nucl_acid_deglycase"/>
</dbReference>
<comment type="caution">
    <text evidence="5">The sequence shown here is derived from an EMBL/GenBank/DDBJ whole genome shotgun (WGS) entry which is preliminary data.</text>
</comment>
<feature type="domain" description="DJ-1/PfpI" evidence="4">
    <location>
        <begin position="167"/>
        <end position="359"/>
    </location>
</feature>
<organism evidence="5 6">
    <name type="scientific">Terrimonas ginsenosidimutans</name>
    <dbReference type="NCBI Taxonomy" id="2908004"/>
    <lineage>
        <taxon>Bacteria</taxon>
        <taxon>Pseudomonadati</taxon>
        <taxon>Bacteroidota</taxon>
        <taxon>Chitinophagia</taxon>
        <taxon>Chitinophagales</taxon>
        <taxon>Chitinophagaceae</taxon>
        <taxon>Terrimonas</taxon>
    </lineage>
</organism>
<sequence length="363" mass="40263">MRKLILYVCLLFPGMAYTQKVSSDEQLIRETLWRYLNGRNNGDTALLASAFHPTAELRYMKNDSEYTIWPVKDYVNGSKQGIKANCISRIISIDILGTAAQAKIELEYPHRKLADYINLLKMGDQWLIAIKTFSGQRIDSTRRILFVLTSHEEMGNTGRKTGLHLGEVSHAYKPLAEAGFEIDFVSPKGGSTRMYGADMNDAASLWFVQNPTAYYRFTHAAKPEEINPSVYTAIYFVGGHGSMWDFPGNAALMNITRSIYERKGIVAAVCHGPAGLVDVKLSNGEYLVKGKQLTAFANSEEKEGGNETIVPFLLQSRLTERGALFKAAANWQANVITDGRLITGQNPASAKGIALEIIKLINQ</sequence>
<dbReference type="InterPro" id="IPR002818">
    <property type="entry name" value="DJ-1/PfpI"/>
</dbReference>
<comment type="similarity">
    <text evidence="3">Belongs to the peptidase C56 family. HSP31-like subfamily.</text>
</comment>
<keyword evidence="2" id="KW-0456">Lyase</keyword>
<evidence type="ECO:0000256" key="2">
    <source>
        <dbReference type="ARBA" id="ARBA00023239"/>
    </source>
</evidence>
<dbReference type="RefSeq" id="WP_237876556.1">
    <property type="nucleotide sequence ID" value="NZ_JAKLTR010000025.1"/>
</dbReference>
<accession>A0ABS9KZJ8</accession>
<proteinExistence type="inferred from homology"/>
<dbReference type="EMBL" id="JAKLTR010000025">
    <property type="protein sequence ID" value="MCG2617738.1"/>
    <property type="molecule type" value="Genomic_DNA"/>
</dbReference>
<dbReference type="InterPro" id="IPR039437">
    <property type="entry name" value="FrzH/put_lumazine-bd"/>
</dbReference>
<dbReference type="PANTHER" id="PTHR48094:SF11">
    <property type="entry name" value="GLUTATHIONE-INDEPENDENT GLYOXALASE HSP31-RELATED"/>
    <property type="match status" value="1"/>
</dbReference>
<dbReference type="PANTHER" id="PTHR48094">
    <property type="entry name" value="PROTEIN/NUCLEIC ACID DEGLYCASE DJ-1-RELATED"/>
    <property type="match status" value="1"/>
</dbReference>
<reference evidence="5" key="1">
    <citation type="submission" date="2022-01" db="EMBL/GenBank/DDBJ databases">
        <authorList>
            <person name="Jo J.-H."/>
            <person name="Im W.-T."/>
        </authorList>
    </citation>
    <scope>NUCLEOTIDE SEQUENCE</scope>
    <source>
        <strain evidence="5">NA20</strain>
    </source>
</reference>
<evidence type="ECO:0000313" key="5">
    <source>
        <dbReference type="EMBL" id="MCG2617738.1"/>
    </source>
</evidence>